<feature type="region of interest" description="Disordered" evidence="2">
    <location>
        <begin position="534"/>
        <end position="583"/>
    </location>
</feature>
<protein>
    <recommendedName>
        <fullName evidence="3">Zn(2)-C6 fungal-type domain-containing protein</fullName>
    </recommendedName>
</protein>
<dbReference type="InterPro" id="IPR021858">
    <property type="entry name" value="Fun_TF"/>
</dbReference>
<comment type="caution">
    <text evidence="4">The sequence shown here is derived from an EMBL/GenBank/DDBJ whole genome shotgun (WGS) entry which is preliminary data.</text>
</comment>
<evidence type="ECO:0000313" key="5">
    <source>
        <dbReference type="Proteomes" id="UP000732380"/>
    </source>
</evidence>
<proteinExistence type="predicted"/>
<dbReference type="PROSITE" id="PS00463">
    <property type="entry name" value="ZN2_CY6_FUNGAL_1"/>
    <property type="match status" value="1"/>
</dbReference>
<feature type="compositionally biased region" description="Low complexity" evidence="2">
    <location>
        <begin position="33"/>
        <end position="52"/>
    </location>
</feature>
<dbReference type="SUPFAM" id="SSF57701">
    <property type="entry name" value="Zn2/Cys6 DNA-binding domain"/>
    <property type="match status" value="1"/>
</dbReference>
<dbReference type="CDD" id="cd00067">
    <property type="entry name" value="GAL4"/>
    <property type="match status" value="1"/>
</dbReference>
<dbReference type="Proteomes" id="UP000732380">
    <property type="component" value="Unassembled WGS sequence"/>
</dbReference>
<feature type="region of interest" description="Disordered" evidence="2">
    <location>
        <begin position="750"/>
        <end position="774"/>
    </location>
</feature>
<dbReference type="SMART" id="SM00066">
    <property type="entry name" value="GAL4"/>
    <property type="match status" value="1"/>
</dbReference>
<name>A0A9P7TS58_9HYPO</name>
<dbReference type="PANTHER" id="PTHR37540">
    <property type="entry name" value="TRANSCRIPTION FACTOR (ACR-2), PUTATIVE-RELATED-RELATED"/>
    <property type="match status" value="1"/>
</dbReference>
<evidence type="ECO:0000259" key="3">
    <source>
        <dbReference type="PROSITE" id="PS50048"/>
    </source>
</evidence>
<dbReference type="GO" id="GO:0008270">
    <property type="term" value="F:zinc ion binding"/>
    <property type="evidence" value="ECO:0007669"/>
    <property type="project" value="InterPro"/>
</dbReference>
<dbReference type="PANTHER" id="PTHR37540:SF9">
    <property type="entry name" value="ZN(2)-C6 FUNGAL-TYPE DOMAIN-CONTAINING PROTEIN"/>
    <property type="match status" value="1"/>
</dbReference>
<sequence length="774" mass="86321">MSAWAEAALGPWDKMGSPDDMQMHDFQPHLNGQSCSPSSQSQSSLNQPPAAATASPNRGLVIRARYPTACQECRRRKQKCSLTHPCTNCARRFPQPACEYGPFKTKRQSWGSKSPRGTKDGGTQPSGGGFYSHLDLDAIHDAILDVEGGLDLGAAVDNVSGIQSSVLPPTYLLTHREKPVYSMRDESWAGGKPFLMKFRDSSGLFRDRALLELVQFIMQTRLRVANRIVQDEWEIDGKQLVRALHSRSQPSHNLASLEDQMQRLPMEPTKMNKELVRTHLQLLSRFKASLDGSPRPNNRFMRHWIPFSIQDKLVLHVVLCTTASFLNETGRLPKVLLHIHRATTTSLLNEYISSPTLCTSDSAILAVYQLILTSWYWGSTEELHAHMAGFKRMIQLRGGCQNLGMEGFTSKIALINDVVIALCHDTEPLMFGQPGFEYDDPCRVPLQVSFNSPLLFDCPPFSIPSSSLRLHKTTSEMLDRMRTLFQAVTQLPLHASPAQLLSLSQHANSVLCFLQQLPEEVLLHTEPGYDDAIIDTLTPTDADADSPSSSSSSTGQKRKRQDLDNDATSSDHHHHHHSNTRTRLNDSTVIVRCSPDIPIPPDMVYICVRLTALIWAQAILQRVPTSQVCTQAQFIRIWSYAWAAGLDRWSSLSGVFAWMNIAIAPLCHRTIHARMVKTLTVTTFTYMGTENWHVAMAIASVGLHVQAWLRGGHDGKPMGSLSAAFGGEKAIEDFGFAFKENVMDLPDHRYVNGDEGGEEEGEDDGEFSRRRICV</sequence>
<dbReference type="AlphaFoldDB" id="A0A9P7TS58"/>
<feature type="compositionally biased region" description="Low complexity" evidence="2">
    <location>
        <begin position="538"/>
        <end position="554"/>
    </location>
</feature>
<dbReference type="Pfam" id="PF00172">
    <property type="entry name" value="Zn_clus"/>
    <property type="match status" value="1"/>
</dbReference>
<keyword evidence="1" id="KW-0539">Nucleus</keyword>
<evidence type="ECO:0000256" key="1">
    <source>
        <dbReference type="ARBA" id="ARBA00023242"/>
    </source>
</evidence>
<dbReference type="PROSITE" id="PS50048">
    <property type="entry name" value="ZN2_CY6_FUNGAL_2"/>
    <property type="match status" value="1"/>
</dbReference>
<dbReference type="InterPro" id="IPR036864">
    <property type="entry name" value="Zn2-C6_fun-type_DNA-bd_sf"/>
</dbReference>
<dbReference type="GO" id="GO:0000981">
    <property type="term" value="F:DNA-binding transcription factor activity, RNA polymerase II-specific"/>
    <property type="evidence" value="ECO:0007669"/>
    <property type="project" value="InterPro"/>
</dbReference>
<feature type="compositionally biased region" description="Acidic residues" evidence="2">
    <location>
        <begin position="755"/>
        <end position="765"/>
    </location>
</feature>
<gene>
    <name evidence="4" type="ORF">E4U13_006851</name>
</gene>
<evidence type="ECO:0000313" key="4">
    <source>
        <dbReference type="EMBL" id="KAG6107692.1"/>
    </source>
</evidence>
<dbReference type="Pfam" id="PF11951">
    <property type="entry name" value="Fungal_trans_2"/>
    <property type="match status" value="1"/>
</dbReference>
<feature type="domain" description="Zn(2)-C6 fungal-type" evidence="3">
    <location>
        <begin position="69"/>
        <end position="100"/>
    </location>
</feature>
<keyword evidence="5" id="KW-1185">Reference proteome</keyword>
<dbReference type="Gene3D" id="4.10.240.10">
    <property type="entry name" value="Zn(2)-C6 fungal-type DNA-binding domain"/>
    <property type="match status" value="1"/>
</dbReference>
<organism evidence="4 5">
    <name type="scientific">Claviceps humidiphila</name>
    <dbReference type="NCBI Taxonomy" id="1294629"/>
    <lineage>
        <taxon>Eukaryota</taxon>
        <taxon>Fungi</taxon>
        <taxon>Dikarya</taxon>
        <taxon>Ascomycota</taxon>
        <taxon>Pezizomycotina</taxon>
        <taxon>Sordariomycetes</taxon>
        <taxon>Hypocreomycetidae</taxon>
        <taxon>Hypocreales</taxon>
        <taxon>Clavicipitaceae</taxon>
        <taxon>Claviceps</taxon>
    </lineage>
</organism>
<feature type="region of interest" description="Disordered" evidence="2">
    <location>
        <begin position="104"/>
        <end position="127"/>
    </location>
</feature>
<dbReference type="EMBL" id="SRQM01000623">
    <property type="protein sequence ID" value="KAG6107692.1"/>
    <property type="molecule type" value="Genomic_DNA"/>
</dbReference>
<feature type="region of interest" description="Disordered" evidence="2">
    <location>
        <begin position="1"/>
        <end position="58"/>
    </location>
</feature>
<accession>A0A9P7TS58</accession>
<reference evidence="4 5" key="1">
    <citation type="journal article" date="2020" name="bioRxiv">
        <title>Whole genome comparisons of ergot fungi reveals the divergence and evolution of species within the genus Claviceps are the result of varying mechanisms driving genome evolution and host range expansion.</title>
        <authorList>
            <person name="Wyka S.A."/>
            <person name="Mondo S.J."/>
            <person name="Liu M."/>
            <person name="Dettman J."/>
            <person name="Nalam V."/>
            <person name="Broders K.D."/>
        </authorList>
    </citation>
    <scope>NUCLEOTIDE SEQUENCE [LARGE SCALE GENOMIC DNA]</scope>
    <source>
        <strain evidence="4 5">LM576</strain>
    </source>
</reference>
<evidence type="ECO:0000256" key="2">
    <source>
        <dbReference type="SAM" id="MobiDB-lite"/>
    </source>
</evidence>
<dbReference type="InterPro" id="IPR001138">
    <property type="entry name" value="Zn2Cys6_DnaBD"/>
</dbReference>